<keyword evidence="3" id="KW-0378">Hydrolase</keyword>
<dbReference type="EMBL" id="NPCC01000044">
    <property type="protein sequence ID" value="PAE86970.1"/>
    <property type="molecule type" value="Genomic_DNA"/>
</dbReference>
<evidence type="ECO:0000259" key="2">
    <source>
        <dbReference type="PROSITE" id="PS50164"/>
    </source>
</evidence>
<evidence type="ECO:0000256" key="1">
    <source>
        <dbReference type="ARBA" id="ARBA00007435"/>
    </source>
</evidence>
<gene>
    <name evidence="4" type="ORF">CHH61_13620</name>
    <name evidence="3" type="ORF">CHH72_20990</name>
</gene>
<dbReference type="GO" id="GO:0004519">
    <property type="term" value="F:endonuclease activity"/>
    <property type="evidence" value="ECO:0007669"/>
    <property type="project" value="UniProtKB-KW"/>
</dbReference>
<dbReference type="Proteomes" id="UP000216133">
    <property type="component" value="Unassembled WGS sequence"/>
</dbReference>
<dbReference type="CDD" id="cd10456">
    <property type="entry name" value="GIY-YIG_UPF0213"/>
    <property type="match status" value="1"/>
</dbReference>
<evidence type="ECO:0000313" key="5">
    <source>
        <dbReference type="Proteomes" id="UP000216133"/>
    </source>
</evidence>
<name>A0A268NV69_SHOCL</name>
<dbReference type="SUPFAM" id="SSF82771">
    <property type="entry name" value="GIY-YIG endonuclease"/>
    <property type="match status" value="1"/>
</dbReference>
<dbReference type="PROSITE" id="PS50164">
    <property type="entry name" value="GIY_YIG"/>
    <property type="match status" value="1"/>
</dbReference>
<accession>A0A268NV69</accession>
<evidence type="ECO:0000313" key="3">
    <source>
        <dbReference type="EMBL" id="PAE86970.1"/>
    </source>
</evidence>
<dbReference type="Gene3D" id="3.40.1440.10">
    <property type="entry name" value="GIY-YIG endonuclease"/>
    <property type="match status" value="1"/>
</dbReference>
<dbReference type="InterPro" id="IPR050190">
    <property type="entry name" value="UPF0213_domain"/>
</dbReference>
<dbReference type="AlphaFoldDB" id="A0A268NV69"/>
<dbReference type="Pfam" id="PF01541">
    <property type="entry name" value="GIY-YIG"/>
    <property type="match status" value="1"/>
</dbReference>
<dbReference type="InterPro" id="IPR000305">
    <property type="entry name" value="GIY-YIG_endonuc"/>
</dbReference>
<organism evidence="3 6">
    <name type="scientific">Shouchella clausii</name>
    <name type="common">Alkalihalobacillus clausii</name>
    <dbReference type="NCBI Taxonomy" id="79880"/>
    <lineage>
        <taxon>Bacteria</taxon>
        <taxon>Bacillati</taxon>
        <taxon>Bacillota</taxon>
        <taxon>Bacilli</taxon>
        <taxon>Bacillales</taxon>
        <taxon>Bacillaceae</taxon>
        <taxon>Shouchella</taxon>
    </lineage>
</organism>
<protein>
    <submittedName>
        <fullName evidence="3">Endonuclease</fullName>
    </submittedName>
</protein>
<dbReference type="RefSeq" id="WP_011244920.1">
    <property type="nucleotide sequence ID" value="NZ_BOQQ01000013.1"/>
</dbReference>
<comment type="similarity">
    <text evidence="1">Belongs to the UPF0213 family.</text>
</comment>
<feature type="domain" description="GIY-YIG" evidence="2">
    <location>
        <begin position="1"/>
        <end position="76"/>
    </location>
</feature>
<dbReference type="InterPro" id="IPR035901">
    <property type="entry name" value="GIY-YIG_endonuc_sf"/>
</dbReference>
<dbReference type="Proteomes" id="UP000216207">
    <property type="component" value="Unassembled WGS sequence"/>
</dbReference>
<reference evidence="5 6" key="1">
    <citation type="submission" date="2017-07" db="EMBL/GenBank/DDBJ databases">
        <title>Isolation and whole genome analysis of endospore-forming bacteria from heroin.</title>
        <authorList>
            <person name="Kalinowski J."/>
            <person name="Ahrens B."/>
            <person name="Al-Dilaimi A."/>
            <person name="Winkler A."/>
            <person name="Wibberg D."/>
            <person name="Schleenbecker U."/>
            <person name="Ruckert C."/>
            <person name="Wolfel R."/>
            <person name="Grass G."/>
        </authorList>
    </citation>
    <scope>NUCLEOTIDE SEQUENCE [LARGE SCALE GENOMIC DNA]</scope>
    <source>
        <strain evidence="4 5">7523-2</strain>
        <strain evidence="3 6">7539</strain>
    </source>
</reference>
<keyword evidence="3" id="KW-0255">Endonuclease</keyword>
<evidence type="ECO:0000313" key="4">
    <source>
        <dbReference type="EMBL" id="PAF25392.1"/>
    </source>
</evidence>
<keyword evidence="3" id="KW-0540">Nuclease</keyword>
<dbReference type="PANTHER" id="PTHR34477:SF1">
    <property type="entry name" value="UPF0213 PROTEIN YHBQ"/>
    <property type="match status" value="1"/>
</dbReference>
<dbReference type="PANTHER" id="PTHR34477">
    <property type="entry name" value="UPF0213 PROTEIN YHBQ"/>
    <property type="match status" value="1"/>
</dbReference>
<dbReference type="EMBL" id="NPBS01000071">
    <property type="protein sequence ID" value="PAF25392.1"/>
    <property type="molecule type" value="Genomic_DNA"/>
</dbReference>
<sequence>MTHVMYVLECKDGSWYTGYTNHLQKRLAMHEAGKGAKYTRGRGPFTLVFFEEFPTKEEAMRCEYAFKQLSKKEKQLYIAMRRKEEGR</sequence>
<evidence type="ECO:0000313" key="6">
    <source>
        <dbReference type="Proteomes" id="UP000216207"/>
    </source>
</evidence>
<dbReference type="OMA" id="VYVEQWP"/>
<comment type="caution">
    <text evidence="3">The sequence shown here is derived from an EMBL/GenBank/DDBJ whole genome shotgun (WGS) entry which is preliminary data.</text>
</comment>
<proteinExistence type="inferred from homology"/>